<dbReference type="GO" id="GO:0005886">
    <property type="term" value="C:plasma membrane"/>
    <property type="evidence" value="ECO:0007669"/>
    <property type="project" value="UniProtKB-SubCell"/>
</dbReference>
<dbReference type="EMBL" id="FOYT01000002">
    <property type="protein sequence ID" value="SFR62876.1"/>
    <property type="molecule type" value="Genomic_DNA"/>
</dbReference>
<keyword evidence="9" id="KW-1185">Reference proteome</keyword>
<dbReference type="PANTHER" id="PTHR43632:SF1">
    <property type="entry name" value="PERMEASE COMPONENT OF TUNGSTATE ABC TRANSPORTER"/>
    <property type="match status" value="1"/>
</dbReference>
<feature type="transmembrane region" description="Helical" evidence="5">
    <location>
        <begin position="203"/>
        <end position="223"/>
    </location>
</feature>
<protein>
    <submittedName>
        <fullName evidence="8">Tungstate transport system permease protein</fullName>
    </submittedName>
</protein>
<dbReference type="SUPFAM" id="SSF161098">
    <property type="entry name" value="MetI-like"/>
    <property type="match status" value="1"/>
</dbReference>
<keyword evidence="2 5" id="KW-0812">Transmembrane</keyword>
<dbReference type="PROSITE" id="PS50928">
    <property type="entry name" value="ABC_TM1"/>
    <property type="match status" value="1"/>
</dbReference>
<dbReference type="AlphaFoldDB" id="A0A1I6I834"/>
<feature type="domain" description="ABC transmembrane type-1" evidence="7">
    <location>
        <begin position="19"/>
        <end position="220"/>
    </location>
</feature>
<evidence type="ECO:0000313" key="8">
    <source>
        <dbReference type="EMBL" id="SFR62876.1"/>
    </source>
</evidence>
<evidence type="ECO:0000256" key="4">
    <source>
        <dbReference type="ARBA" id="ARBA00023136"/>
    </source>
</evidence>
<comment type="subcellular location">
    <subcellularLocation>
        <location evidence="5">Cell membrane</location>
        <topology evidence="5">Multi-pass membrane protein</topology>
    </subcellularLocation>
    <subcellularLocation>
        <location evidence="1">Membrane</location>
        <topology evidence="1">Multi-pass membrane protein</topology>
    </subcellularLocation>
</comment>
<feature type="transmembrane region" description="Helical" evidence="5">
    <location>
        <begin position="20"/>
        <end position="46"/>
    </location>
</feature>
<evidence type="ECO:0000313" key="9">
    <source>
        <dbReference type="Proteomes" id="UP000198531"/>
    </source>
</evidence>
<dbReference type="InterPro" id="IPR035906">
    <property type="entry name" value="MetI-like_sf"/>
</dbReference>
<gene>
    <name evidence="8" type="ORF">SAMN04487947_3033</name>
</gene>
<dbReference type="Gene3D" id="1.10.3720.10">
    <property type="entry name" value="MetI-like"/>
    <property type="match status" value="1"/>
</dbReference>
<feature type="region of interest" description="Disordered" evidence="6">
    <location>
        <begin position="224"/>
        <end position="250"/>
    </location>
</feature>
<feature type="transmembrane region" description="Helical" evidence="5">
    <location>
        <begin position="58"/>
        <end position="77"/>
    </location>
</feature>
<keyword evidence="3 5" id="KW-1133">Transmembrane helix</keyword>
<name>A0A1I6I834_9EURY</name>
<evidence type="ECO:0000256" key="1">
    <source>
        <dbReference type="ARBA" id="ARBA00004141"/>
    </source>
</evidence>
<evidence type="ECO:0000256" key="5">
    <source>
        <dbReference type="RuleBase" id="RU363032"/>
    </source>
</evidence>
<comment type="similarity">
    <text evidence="5">Belongs to the binding-protein-dependent transport system permease family.</text>
</comment>
<dbReference type="Proteomes" id="UP000198531">
    <property type="component" value="Unassembled WGS sequence"/>
</dbReference>
<dbReference type="STRING" id="553469.SAMN04487947_3033"/>
<organism evidence="8 9">
    <name type="scientific">Halogeometricum rufum</name>
    <dbReference type="NCBI Taxonomy" id="553469"/>
    <lineage>
        <taxon>Archaea</taxon>
        <taxon>Methanobacteriati</taxon>
        <taxon>Methanobacteriota</taxon>
        <taxon>Stenosarchaea group</taxon>
        <taxon>Halobacteria</taxon>
        <taxon>Halobacteriales</taxon>
        <taxon>Haloferacaceae</taxon>
        <taxon>Halogeometricum</taxon>
    </lineage>
</organism>
<proteinExistence type="inferred from homology"/>
<keyword evidence="4 5" id="KW-0472">Membrane</keyword>
<reference evidence="9" key="1">
    <citation type="submission" date="2016-10" db="EMBL/GenBank/DDBJ databases">
        <authorList>
            <person name="Varghese N."/>
            <person name="Submissions S."/>
        </authorList>
    </citation>
    <scope>NUCLEOTIDE SEQUENCE [LARGE SCALE GENOMIC DNA]</scope>
    <source>
        <strain evidence="9">CGMCC 1.7736</strain>
    </source>
</reference>
<feature type="compositionally biased region" description="Basic and acidic residues" evidence="6">
    <location>
        <begin position="224"/>
        <end position="234"/>
    </location>
</feature>
<dbReference type="GO" id="GO:0055085">
    <property type="term" value="P:transmembrane transport"/>
    <property type="evidence" value="ECO:0007669"/>
    <property type="project" value="InterPro"/>
</dbReference>
<feature type="transmembrane region" description="Helical" evidence="5">
    <location>
        <begin position="97"/>
        <end position="116"/>
    </location>
</feature>
<dbReference type="RefSeq" id="WP_394328062.1">
    <property type="nucleotide sequence ID" value="NZ_FOYT01000002.1"/>
</dbReference>
<evidence type="ECO:0000259" key="7">
    <source>
        <dbReference type="PROSITE" id="PS50928"/>
    </source>
</evidence>
<evidence type="ECO:0000256" key="6">
    <source>
        <dbReference type="SAM" id="MobiDB-lite"/>
    </source>
</evidence>
<dbReference type="NCBIfam" id="NF038017">
    <property type="entry name" value="ABC_perm1"/>
    <property type="match status" value="1"/>
</dbReference>
<dbReference type="InterPro" id="IPR000515">
    <property type="entry name" value="MetI-like"/>
</dbReference>
<dbReference type="InterPro" id="IPR049783">
    <property type="entry name" value="ABC_perm_TupB-like"/>
</dbReference>
<sequence length="250" mass="25347">MLVGTLFGDLNTQYLVSITLVSLYVSTVAVAVSTAVSLPVAVAVAFGDFRGKSALTSVISTGMGFPSVVVGLVVLLALSNSGPLGDFELLFTPRAMIISQTILATPVVLSVSLSAVESVGDDLREAAFGTGGTTTDVGLVVLREARYGIVTAVLAGYGRAISEVGSVLIVGGNIVFSDQTSYTRTLTTAITVEARKGNVETGLALGAILLVLVLGVNAVGSHLRDRTPGKRTAGDRSSSVGTSLGGGDGR</sequence>
<dbReference type="PANTHER" id="PTHR43632">
    <property type="entry name" value="PERMEASE COMPONENT OF TUNGSTATE ABC TRANSPORTER"/>
    <property type="match status" value="1"/>
</dbReference>
<evidence type="ECO:0000256" key="2">
    <source>
        <dbReference type="ARBA" id="ARBA00022692"/>
    </source>
</evidence>
<accession>A0A1I6I834</accession>
<keyword evidence="5" id="KW-0813">Transport</keyword>
<evidence type="ECO:0000256" key="3">
    <source>
        <dbReference type="ARBA" id="ARBA00022989"/>
    </source>
</evidence>
<dbReference type="Pfam" id="PF00528">
    <property type="entry name" value="BPD_transp_1"/>
    <property type="match status" value="1"/>
</dbReference>